<feature type="domain" description="N-acetyltransferase" evidence="3">
    <location>
        <begin position="5"/>
        <end position="147"/>
    </location>
</feature>
<name>D1A6Y5_THECD</name>
<dbReference type="InterPro" id="IPR000182">
    <property type="entry name" value="GNAT_dom"/>
</dbReference>
<dbReference type="KEGG" id="tcu:Tcur_2844"/>
<keyword evidence="2" id="KW-0012">Acyltransferase</keyword>
<dbReference type="AlphaFoldDB" id="D1A6Y5"/>
<proteinExistence type="predicted"/>
<evidence type="ECO:0000256" key="1">
    <source>
        <dbReference type="ARBA" id="ARBA00022679"/>
    </source>
</evidence>
<evidence type="ECO:0000313" key="5">
    <source>
        <dbReference type="Proteomes" id="UP000001918"/>
    </source>
</evidence>
<dbReference type="CDD" id="cd04301">
    <property type="entry name" value="NAT_SF"/>
    <property type="match status" value="1"/>
</dbReference>
<gene>
    <name evidence="4" type="ordered locus">Tcur_2844</name>
</gene>
<dbReference type="Gene3D" id="3.40.630.30">
    <property type="match status" value="1"/>
</dbReference>
<keyword evidence="1 4" id="KW-0808">Transferase</keyword>
<organism evidence="4 5">
    <name type="scientific">Thermomonospora curvata (strain ATCC 19995 / DSM 43183 / JCM 3096 / KCTC 9072 / NBRC 15933 / NCIMB 10081 / Henssen B9)</name>
    <dbReference type="NCBI Taxonomy" id="471852"/>
    <lineage>
        <taxon>Bacteria</taxon>
        <taxon>Bacillati</taxon>
        <taxon>Actinomycetota</taxon>
        <taxon>Actinomycetes</taxon>
        <taxon>Streptosporangiales</taxon>
        <taxon>Thermomonosporaceae</taxon>
        <taxon>Thermomonospora</taxon>
    </lineage>
</organism>
<dbReference type="EMBL" id="CP001738">
    <property type="protein sequence ID" value="ACY98389.1"/>
    <property type="molecule type" value="Genomic_DNA"/>
</dbReference>
<reference evidence="4 5" key="1">
    <citation type="journal article" date="2011" name="Stand. Genomic Sci.">
        <title>Complete genome sequence of Thermomonospora curvata type strain (B9).</title>
        <authorList>
            <person name="Chertkov O."/>
            <person name="Sikorski J."/>
            <person name="Nolan M."/>
            <person name="Lapidus A."/>
            <person name="Lucas S."/>
            <person name="Del Rio T.G."/>
            <person name="Tice H."/>
            <person name="Cheng J.F."/>
            <person name="Goodwin L."/>
            <person name="Pitluck S."/>
            <person name="Liolios K."/>
            <person name="Ivanova N."/>
            <person name="Mavromatis K."/>
            <person name="Mikhailova N."/>
            <person name="Ovchinnikova G."/>
            <person name="Pati A."/>
            <person name="Chen A."/>
            <person name="Palaniappan K."/>
            <person name="Djao O.D."/>
            <person name="Land M."/>
            <person name="Hauser L."/>
            <person name="Chang Y.J."/>
            <person name="Jeffries C.D."/>
            <person name="Brettin T."/>
            <person name="Han C."/>
            <person name="Detter J.C."/>
            <person name="Rohde M."/>
            <person name="Goker M."/>
            <person name="Woyke T."/>
            <person name="Bristow J."/>
            <person name="Eisen J.A."/>
            <person name="Markowitz V."/>
            <person name="Hugenholtz P."/>
            <person name="Klenk H.P."/>
            <person name="Kyrpides N.C."/>
        </authorList>
    </citation>
    <scope>NUCLEOTIDE SEQUENCE [LARGE SCALE GENOMIC DNA]</scope>
    <source>
        <strain evidence="5">ATCC 19995 / DSM 43183 / JCM 3096 / KCTC 9072 / NBRC 15933 / NCIMB 10081 / Henssen B9</strain>
    </source>
</reference>
<accession>D1A6Y5</accession>
<dbReference type="PANTHER" id="PTHR43800">
    <property type="entry name" value="PEPTIDYL-LYSINE N-ACETYLTRANSFERASE YJAB"/>
    <property type="match status" value="1"/>
</dbReference>
<dbReference type="GO" id="GO:0016747">
    <property type="term" value="F:acyltransferase activity, transferring groups other than amino-acyl groups"/>
    <property type="evidence" value="ECO:0007669"/>
    <property type="project" value="InterPro"/>
</dbReference>
<dbReference type="HOGENOM" id="CLU_096760_0_0_11"/>
<dbReference type="PROSITE" id="PS51186">
    <property type="entry name" value="GNAT"/>
    <property type="match status" value="1"/>
</dbReference>
<dbReference type="PANTHER" id="PTHR43800:SF1">
    <property type="entry name" value="PEPTIDYL-LYSINE N-ACETYLTRANSFERASE YJAB"/>
    <property type="match status" value="1"/>
</dbReference>
<evidence type="ECO:0000259" key="3">
    <source>
        <dbReference type="PROSITE" id="PS51186"/>
    </source>
</evidence>
<dbReference type="Proteomes" id="UP000001918">
    <property type="component" value="Chromosome"/>
</dbReference>
<dbReference type="SUPFAM" id="SSF55729">
    <property type="entry name" value="Acyl-CoA N-acyltransferases (Nat)"/>
    <property type="match status" value="1"/>
</dbReference>
<sequence>MQAEMTVRTAREEELALLPEIERSADTLFQRLGIVFPPGPTVIEEIGADARVLVAGEPPIAFAAVIELDGHPHLEQIAVAAEFTGRGIGGLLLERVIAQAAGPLTLITFRTVPWNGPWYARHGFTELPGDRWGPRLRAHWQAEIDAGLHALGPRTVMWRRGGR</sequence>
<dbReference type="eggNOG" id="COG1246">
    <property type="taxonomic scope" value="Bacteria"/>
</dbReference>
<keyword evidence="5" id="KW-1185">Reference proteome</keyword>
<protein>
    <submittedName>
        <fullName evidence="4">GCN5-related N-acetyltransferase</fullName>
    </submittedName>
</protein>
<dbReference type="Pfam" id="PF13508">
    <property type="entry name" value="Acetyltransf_7"/>
    <property type="match status" value="1"/>
</dbReference>
<dbReference type="InterPro" id="IPR016181">
    <property type="entry name" value="Acyl_CoA_acyltransferase"/>
</dbReference>
<evidence type="ECO:0000313" key="4">
    <source>
        <dbReference type="EMBL" id="ACY98389.1"/>
    </source>
</evidence>
<evidence type="ECO:0000256" key="2">
    <source>
        <dbReference type="ARBA" id="ARBA00023315"/>
    </source>
</evidence>
<dbReference type="STRING" id="471852.Tcur_2844"/>